<comment type="similarity">
    <text evidence="1">Belongs to the AHA1 family.</text>
</comment>
<reference evidence="4 6" key="2">
    <citation type="submission" date="2019-03" db="EMBL/GenBank/DDBJ databases">
        <title>Genomic Encyclopedia of Type Strains, Phase IV (KMG-IV): sequencing the most valuable type-strain genomes for metagenomic binning, comparative biology and taxonomic classification.</title>
        <authorList>
            <person name="Goeker M."/>
        </authorList>
    </citation>
    <scope>NUCLEOTIDE SEQUENCE [LARGE SCALE GENOMIC DNA]</scope>
    <source>
        <strain evidence="4 6">DSM 20580</strain>
    </source>
</reference>
<dbReference type="Proteomes" id="UP000294641">
    <property type="component" value="Unassembled WGS sequence"/>
</dbReference>
<dbReference type="Pfam" id="PF08327">
    <property type="entry name" value="AHSA1"/>
    <property type="match status" value="1"/>
</dbReference>
<dbReference type="Proteomes" id="UP000254330">
    <property type="component" value="Unassembled WGS sequence"/>
</dbReference>
<dbReference type="EMBL" id="SNZG01000006">
    <property type="protein sequence ID" value="TDR41366.1"/>
    <property type="molecule type" value="Genomic_DNA"/>
</dbReference>
<proteinExistence type="inferred from homology"/>
<comment type="caution">
    <text evidence="3">The sequence shown here is derived from an EMBL/GenBank/DDBJ whole genome shotgun (WGS) entry which is preliminary data.</text>
</comment>
<sequence length="137" mass="15559">MKNIEKTVVLNKEIHTVWEVVSTAKGIAQWLMPNNFVAEVGAEFTIQSPFGPSACKVTNIKKPTYIRFDWDVDGWFIEFKLQEKGEKTEFTLIHGGWKVEDFVSSAAKMPTKMVHTNMAGGWEKIVGEKLVQVVEQQ</sequence>
<dbReference type="Gene3D" id="3.30.530.20">
    <property type="match status" value="1"/>
</dbReference>
<dbReference type="OrthoDB" id="2355173at2"/>
<dbReference type="EMBL" id="UGNP01000001">
    <property type="protein sequence ID" value="STX09871.1"/>
    <property type="molecule type" value="Genomic_DNA"/>
</dbReference>
<evidence type="ECO:0000256" key="1">
    <source>
        <dbReference type="ARBA" id="ARBA00006817"/>
    </source>
</evidence>
<keyword evidence="6" id="KW-1185">Reference proteome</keyword>
<protein>
    <submittedName>
        <fullName evidence="3">Activator of Hsp90 ATPase homolog 1-like protein</fullName>
    </submittedName>
    <submittedName>
        <fullName evidence="4">Uncharacterized protein YndB with AHSA1/START domain</fullName>
    </submittedName>
</protein>
<evidence type="ECO:0000313" key="5">
    <source>
        <dbReference type="Proteomes" id="UP000254330"/>
    </source>
</evidence>
<accession>A0A8B4QAY5</accession>
<gene>
    <name evidence="3" type="primary">yndB</name>
    <name evidence="4" type="ORF">DFR61_10664</name>
    <name evidence="3" type="ORF">NCTC10597_01578</name>
</gene>
<dbReference type="InterPro" id="IPR013538">
    <property type="entry name" value="ASHA1/2-like_C"/>
</dbReference>
<dbReference type="InterPro" id="IPR023393">
    <property type="entry name" value="START-like_dom_sf"/>
</dbReference>
<evidence type="ECO:0000313" key="4">
    <source>
        <dbReference type="EMBL" id="TDR41366.1"/>
    </source>
</evidence>
<feature type="domain" description="Activator of Hsp90 ATPase homologue 1/2-like C-terminal" evidence="2">
    <location>
        <begin position="14"/>
        <end position="135"/>
    </location>
</feature>
<reference evidence="3 5" key="1">
    <citation type="submission" date="2018-06" db="EMBL/GenBank/DDBJ databases">
        <authorList>
            <consortium name="Pathogen Informatics"/>
            <person name="Doyle S."/>
        </authorList>
    </citation>
    <scope>NUCLEOTIDE SEQUENCE [LARGE SCALE GENOMIC DNA]</scope>
    <source>
        <strain evidence="3 5">NCTC10597</strain>
    </source>
</reference>
<evidence type="ECO:0000313" key="3">
    <source>
        <dbReference type="EMBL" id="STX09871.1"/>
    </source>
</evidence>
<dbReference type="AlphaFoldDB" id="A0A8B4QAY5"/>
<dbReference type="SUPFAM" id="SSF55961">
    <property type="entry name" value="Bet v1-like"/>
    <property type="match status" value="1"/>
</dbReference>
<organism evidence="3 5">
    <name type="scientific">Kurthia zopfii</name>
    <dbReference type="NCBI Taxonomy" id="1650"/>
    <lineage>
        <taxon>Bacteria</taxon>
        <taxon>Bacillati</taxon>
        <taxon>Bacillota</taxon>
        <taxon>Bacilli</taxon>
        <taxon>Bacillales</taxon>
        <taxon>Caryophanaceae</taxon>
        <taxon>Kurthia</taxon>
    </lineage>
</organism>
<evidence type="ECO:0000259" key="2">
    <source>
        <dbReference type="Pfam" id="PF08327"/>
    </source>
</evidence>
<dbReference type="CDD" id="cd07814">
    <property type="entry name" value="SRPBCC_CalC_Aha1-like"/>
    <property type="match status" value="1"/>
</dbReference>
<name>A0A8B4QAY5_9BACL</name>
<dbReference type="RefSeq" id="WP_109348940.1">
    <property type="nucleotide sequence ID" value="NZ_BJUE01000003.1"/>
</dbReference>
<evidence type="ECO:0000313" key="6">
    <source>
        <dbReference type="Proteomes" id="UP000294641"/>
    </source>
</evidence>